<feature type="transmembrane region" description="Helical" evidence="1">
    <location>
        <begin position="82"/>
        <end position="99"/>
    </location>
</feature>
<keyword evidence="3" id="KW-1185">Reference proteome</keyword>
<protein>
    <submittedName>
        <fullName evidence="2">Uncharacterized protein</fullName>
    </submittedName>
</protein>
<keyword evidence="1" id="KW-0472">Membrane</keyword>
<keyword evidence="1" id="KW-1133">Transmembrane helix</keyword>
<accession>A0A1W2E5K8</accession>
<name>A0A1W2E5K8_KIBAR</name>
<dbReference type="OrthoDB" id="4557993at2"/>
<evidence type="ECO:0000313" key="3">
    <source>
        <dbReference type="Proteomes" id="UP000192674"/>
    </source>
</evidence>
<organism evidence="2 3">
    <name type="scientific">Kibdelosporangium aridum</name>
    <dbReference type="NCBI Taxonomy" id="2030"/>
    <lineage>
        <taxon>Bacteria</taxon>
        <taxon>Bacillati</taxon>
        <taxon>Actinomycetota</taxon>
        <taxon>Actinomycetes</taxon>
        <taxon>Pseudonocardiales</taxon>
        <taxon>Pseudonocardiaceae</taxon>
        <taxon>Kibdelosporangium</taxon>
    </lineage>
</organism>
<gene>
    <name evidence="2" type="ORF">SAMN05661093_03911</name>
</gene>
<dbReference type="AlphaFoldDB" id="A0A1W2E5K8"/>
<dbReference type="RefSeq" id="WP_084428357.1">
    <property type="nucleotide sequence ID" value="NZ_FWXV01000003.1"/>
</dbReference>
<dbReference type="EMBL" id="FWXV01000003">
    <property type="protein sequence ID" value="SMD05111.1"/>
    <property type="molecule type" value="Genomic_DNA"/>
</dbReference>
<keyword evidence="1" id="KW-0812">Transmembrane</keyword>
<evidence type="ECO:0000313" key="2">
    <source>
        <dbReference type="EMBL" id="SMD05111.1"/>
    </source>
</evidence>
<dbReference type="Proteomes" id="UP000192674">
    <property type="component" value="Unassembled WGS sequence"/>
</dbReference>
<feature type="transmembrane region" description="Helical" evidence="1">
    <location>
        <begin position="57"/>
        <end position="75"/>
    </location>
</feature>
<reference evidence="2 3" key="1">
    <citation type="submission" date="2017-04" db="EMBL/GenBank/DDBJ databases">
        <authorList>
            <person name="Afonso C.L."/>
            <person name="Miller P.J."/>
            <person name="Scott M.A."/>
            <person name="Spackman E."/>
            <person name="Goraichik I."/>
            <person name="Dimitrov K.M."/>
            <person name="Suarez D.L."/>
            <person name="Swayne D.E."/>
        </authorList>
    </citation>
    <scope>NUCLEOTIDE SEQUENCE [LARGE SCALE GENOMIC DNA]</scope>
    <source>
        <strain evidence="2 3">DSM 43828</strain>
    </source>
</reference>
<evidence type="ECO:0000256" key="1">
    <source>
        <dbReference type="SAM" id="Phobius"/>
    </source>
</evidence>
<feature type="transmembrane region" description="Helical" evidence="1">
    <location>
        <begin position="111"/>
        <end position="130"/>
    </location>
</feature>
<proteinExistence type="predicted"/>
<sequence>MDLVEHNGSATKRVPPWIVVATAGIGVHAFNHLTVVVQDVWRFIAAPEAAGLNPGTIYHPISAVLYVWLATTVYSGRNWGRIAITVLLVFQAVGRYFVFMSYPSLEVRADLVTGWALSTVLACLLWIPMFSRHHFKARSTVA</sequence>